<feature type="transmembrane region" description="Helical" evidence="6">
    <location>
        <begin position="109"/>
        <end position="128"/>
    </location>
</feature>
<keyword evidence="8" id="KW-1185">Reference proteome</keyword>
<name>A0AA46DY41_9FUSO</name>
<feature type="transmembrane region" description="Helical" evidence="6">
    <location>
        <begin position="24"/>
        <end position="43"/>
    </location>
</feature>
<dbReference type="AlphaFoldDB" id="A0AA46DY41"/>
<protein>
    <recommendedName>
        <fullName evidence="9">Modulator of FtsH protease</fullName>
    </recommendedName>
</protein>
<evidence type="ECO:0008006" key="9">
    <source>
        <dbReference type="Google" id="ProtNLM"/>
    </source>
</evidence>
<gene>
    <name evidence="7" type="ORF">EV215_1565</name>
</gene>
<dbReference type="RefSeq" id="WP_134113434.1">
    <property type="nucleotide sequence ID" value="NZ_SOBG01000006.1"/>
</dbReference>
<dbReference type="Proteomes" id="UP000294678">
    <property type="component" value="Unassembled WGS sequence"/>
</dbReference>
<dbReference type="InterPro" id="IPR006214">
    <property type="entry name" value="Bax_inhibitor_1-related"/>
</dbReference>
<feature type="transmembrane region" description="Helical" evidence="6">
    <location>
        <begin position="84"/>
        <end position="103"/>
    </location>
</feature>
<proteinExistence type="inferred from homology"/>
<dbReference type="EMBL" id="SOBG01000006">
    <property type="protein sequence ID" value="TDT69223.1"/>
    <property type="molecule type" value="Genomic_DNA"/>
</dbReference>
<organism evidence="7 8">
    <name type="scientific">Hypnocyclicus thermotrophus</name>
    <dbReference type="NCBI Taxonomy" id="1627895"/>
    <lineage>
        <taxon>Bacteria</taxon>
        <taxon>Fusobacteriati</taxon>
        <taxon>Fusobacteriota</taxon>
        <taxon>Fusobacteriia</taxon>
        <taxon>Fusobacteriales</taxon>
        <taxon>Fusobacteriaceae</taxon>
        <taxon>Hypnocyclicus</taxon>
    </lineage>
</organism>
<dbReference type="PANTHER" id="PTHR23291">
    <property type="entry name" value="BAX INHIBITOR-RELATED"/>
    <property type="match status" value="1"/>
</dbReference>
<dbReference type="CDD" id="cd10432">
    <property type="entry name" value="BI-1-like_bacterial"/>
    <property type="match status" value="1"/>
</dbReference>
<dbReference type="PANTHER" id="PTHR23291:SF50">
    <property type="entry name" value="PROTEIN LIFEGUARD 4"/>
    <property type="match status" value="1"/>
</dbReference>
<accession>A0AA46DY41</accession>
<evidence type="ECO:0000256" key="6">
    <source>
        <dbReference type="RuleBase" id="RU004379"/>
    </source>
</evidence>
<dbReference type="Pfam" id="PF01027">
    <property type="entry name" value="Bax1-I"/>
    <property type="match status" value="1"/>
</dbReference>
<evidence type="ECO:0000256" key="1">
    <source>
        <dbReference type="ARBA" id="ARBA00004141"/>
    </source>
</evidence>
<evidence type="ECO:0000256" key="5">
    <source>
        <dbReference type="ARBA" id="ARBA00023136"/>
    </source>
</evidence>
<reference evidence="7 8" key="1">
    <citation type="submission" date="2019-03" db="EMBL/GenBank/DDBJ databases">
        <title>Genomic Encyclopedia of Type Strains, Phase IV (KMG-IV): sequencing the most valuable type-strain genomes for metagenomic binning, comparative biology and taxonomic classification.</title>
        <authorList>
            <person name="Goeker M."/>
        </authorList>
    </citation>
    <scope>NUCLEOTIDE SEQUENCE [LARGE SCALE GENOMIC DNA]</scope>
    <source>
        <strain evidence="7 8">DSM 100055</strain>
    </source>
</reference>
<keyword evidence="3 6" id="KW-0812">Transmembrane</keyword>
<evidence type="ECO:0000256" key="4">
    <source>
        <dbReference type="ARBA" id="ARBA00022989"/>
    </source>
</evidence>
<feature type="transmembrane region" description="Helical" evidence="6">
    <location>
        <begin position="140"/>
        <end position="157"/>
    </location>
</feature>
<sequence length="233" mass="25929">MYGLNGGGYYHVSEKVMANTISKILIWMVAGLLITFGVAFSIMTNPVMAMTVSRSYLLLIIAQFGVVIAMSGMVKKISVQTAKILFVVYSALTGATLSLLMMFFTTASIIYALIITVVIFSVMAIYGYTTKEDLSKFGNLLRVGIIALIILSLVNMFLRTAAIYWIVSYLGVLIFIGFIGYDMNMIKNNIIIMANGDEELIERFSVFGALMLYLDFINLFIYILRIVGLRNDD</sequence>
<feature type="transmembrane region" description="Helical" evidence="6">
    <location>
        <begin position="163"/>
        <end position="183"/>
    </location>
</feature>
<dbReference type="GO" id="GO:0005886">
    <property type="term" value="C:plasma membrane"/>
    <property type="evidence" value="ECO:0007669"/>
    <property type="project" value="TreeGrafter"/>
</dbReference>
<feature type="transmembrane region" description="Helical" evidence="6">
    <location>
        <begin position="204"/>
        <end position="224"/>
    </location>
</feature>
<keyword evidence="4 6" id="KW-1133">Transmembrane helix</keyword>
<evidence type="ECO:0000313" key="8">
    <source>
        <dbReference type="Proteomes" id="UP000294678"/>
    </source>
</evidence>
<feature type="transmembrane region" description="Helical" evidence="6">
    <location>
        <begin position="55"/>
        <end position="72"/>
    </location>
</feature>
<evidence type="ECO:0000256" key="2">
    <source>
        <dbReference type="ARBA" id="ARBA00010350"/>
    </source>
</evidence>
<evidence type="ECO:0000256" key="3">
    <source>
        <dbReference type="ARBA" id="ARBA00022692"/>
    </source>
</evidence>
<comment type="caution">
    <text evidence="7">The sequence shown here is derived from an EMBL/GenBank/DDBJ whole genome shotgun (WGS) entry which is preliminary data.</text>
</comment>
<evidence type="ECO:0000313" key="7">
    <source>
        <dbReference type="EMBL" id="TDT69223.1"/>
    </source>
</evidence>
<comment type="subcellular location">
    <subcellularLocation>
        <location evidence="1">Membrane</location>
        <topology evidence="1">Multi-pass membrane protein</topology>
    </subcellularLocation>
</comment>
<comment type="similarity">
    <text evidence="2 6">Belongs to the BI1 family.</text>
</comment>
<keyword evidence="5 6" id="KW-0472">Membrane</keyword>